<keyword evidence="4 6" id="KW-0732">Signal</keyword>
<dbReference type="AlphaFoldDB" id="A0A081P362"/>
<dbReference type="PROSITE" id="PS50983">
    <property type="entry name" value="FE_B12_PBP"/>
    <property type="match status" value="1"/>
</dbReference>
<feature type="chain" id="PRO_5038375327" evidence="6">
    <location>
        <begin position="23"/>
        <end position="341"/>
    </location>
</feature>
<organism evidence="8 9">
    <name type="scientific">Paenibacillus tyrfis</name>
    <dbReference type="NCBI Taxonomy" id="1501230"/>
    <lineage>
        <taxon>Bacteria</taxon>
        <taxon>Bacillati</taxon>
        <taxon>Bacillota</taxon>
        <taxon>Bacilli</taxon>
        <taxon>Bacillales</taxon>
        <taxon>Paenibacillaceae</taxon>
        <taxon>Paenibacillus</taxon>
    </lineage>
</organism>
<dbReference type="EMBL" id="JNVM01000012">
    <property type="protein sequence ID" value="KEQ25135.1"/>
    <property type="molecule type" value="Genomic_DNA"/>
</dbReference>
<proteinExistence type="inferred from homology"/>
<dbReference type="InterPro" id="IPR051313">
    <property type="entry name" value="Bact_iron-sidero_bind"/>
</dbReference>
<evidence type="ECO:0000313" key="9">
    <source>
        <dbReference type="Proteomes" id="UP000028123"/>
    </source>
</evidence>
<evidence type="ECO:0000256" key="1">
    <source>
        <dbReference type="ARBA" id="ARBA00004196"/>
    </source>
</evidence>
<evidence type="ECO:0000256" key="4">
    <source>
        <dbReference type="ARBA" id="ARBA00022729"/>
    </source>
</evidence>
<accession>A0A081P362</accession>
<name>A0A081P362_9BACL</name>
<evidence type="ECO:0000256" key="2">
    <source>
        <dbReference type="ARBA" id="ARBA00008814"/>
    </source>
</evidence>
<feature type="region of interest" description="Disordered" evidence="5">
    <location>
        <begin position="28"/>
        <end position="50"/>
    </location>
</feature>
<evidence type="ECO:0000256" key="3">
    <source>
        <dbReference type="ARBA" id="ARBA00022448"/>
    </source>
</evidence>
<dbReference type="GO" id="GO:1901678">
    <property type="term" value="P:iron coordination entity transport"/>
    <property type="evidence" value="ECO:0007669"/>
    <property type="project" value="UniProtKB-ARBA"/>
</dbReference>
<dbReference type="Gene3D" id="3.40.50.1980">
    <property type="entry name" value="Nitrogenase molybdenum iron protein domain"/>
    <property type="match status" value="2"/>
</dbReference>
<evidence type="ECO:0000256" key="5">
    <source>
        <dbReference type="SAM" id="MobiDB-lite"/>
    </source>
</evidence>
<gene>
    <name evidence="8" type="ORF">ET33_05455</name>
</gene>
<dbReference type="eggNOG" id="COG4594">
    <property type="taxonomic scope" value="Bacteria"/>
</dbReference>
<evidence type="ECO:0000256" key="6">
    <source>
        <dbReference type="SAM" id="SignalP"/>
    </source>
</evidence>
<dbReference type="GO" id="GO:0030288">
    <property type="term" value="C:outer membrane-bounded periplasmic space"/>
    <property type="evidence" value="ECO:0007669"/>
    <property type="project" value="TreeGrafter"/>
</dbReference>
<dbReference type="InterPro" id="IPR002491">
    <property type="entry name" value="ABC_transptr_periplasmic_BD"/>
</dbReference>
<dbReference type="SUPFAM" id="SSF53807">
    <property type="entry name" value="Helical backbone' metal receptor"/>
    <property type="match status" value="1"/>
</dbReference>
<comment type="caution">
    <text evidence="8">The sequence shown here is derived from an EMBL/GenBank/DDBJ whole genome shotgun (WGS) entry which is preliminary data.</text>
</comment>
<dbReference type="PROSITE" id="PS51257">
    <property type="entry name" value="PROKAR_LIPOPROTEIN"/>
    <property type="match status" value="1"/>
</dbReference>
<evidence type="ECO:0000259" key="7">
    <source>
        <dbReference type="PROSITE" id="PS50983"/>
    </source>
</evidence>
<evidence type="ECO:0000313" key="8">
    <source>
        <dbReference type="EMBL" id="KEQ25135.1"/>
    </source>
</evidence>
<protein>
    <submittedName>
        <fullName evidence="8">Iron-dicitrate ABC transporter substrate-binding protein</fullName>
    </submittedName>
</protein>
<feature type="signal peptide" evidence="6">
    <location>
        <begin position="1"/>
        <end position="22"/>
    </location>
</feature>
<feature type="compositionally biased region" description="Low complexity" evidence="5">
    <location>
        <begin position="35"/>
        <end position="50"/>
    </location>
</feature>
<feature type="domain" description="Fe/B12 periplasmic-binding" evidence="7">
    <location>
        <begin position="75"/>
        <end position="341"/>
    </location>
</feature>
<dbReference type="PANTHER" id="PTHR30532:SF29">
    <property type="entry name" value="FE(3+) DICITRATE-BINDING PERIPLASMIC PROTEIN"/>
    <property type="match status" value="1"/>
</dbReference>
<sequence length="341" mass="36991">MKLLKSLFLLAVIALISALLFGCSKEGTPDKAAGAKPASTETKSASTETKNAGSAAALTIKHDLGETPVPSSPQKIVVLELGFIDALLDVGVKPTGVADDNKPNLIAAEVLKKIEGYTPVGTRAQPSLEKIKMLQPDLIIADTDRHKNVYAELSKIAPTIALKNLNADYDDTLKTALTVAEAVGKRSEMEKVIEAHKTKLKALQAKAPQGKPSVLLIGNTNNEIAVRSPEFFTSQLLTQFGYTYALKDASKYASTSTNANLTLEQLLEIDPDTIMLMSAESDKRDKQGGRPIEKDPLWKDLKAVKNKQVYEVDRYAWSLRRSVQGANVMIDQADKLLFTAK</sequence>
<dbReference type="CDD" id="cd01146">
    <property type="entry name" value="FhuD"/>
    <property type="match status" value="1"/>
</dbReference>
<keyword evidence="9" id="KW-1185">Reference proteome</keyword>
<keyword evidence="3" id="KW-0813">Transport</keyword>
<comment type="similarity">
    <text evidence="2">Belongs to the bacterial solute-binding protein 8 family.</text>
</comment>
<comment type="subcellular location">
    <subcellularLocation>
        <location evidence="1">Cell envelope</location>
    </subcellularLocation>
</comment>
<dbReference type="OrthoDB" id="9793175at2"/>
<dbReference type="PANTHER" id="PTHR30532">
    <property type="entry name" value="IRON III DICITRATE-BINDING PERIPLASMIC PROTEIN"/>
    <property type="match status" value="1"/>
</dbReference>
<dbReference type="RefSeq" id="WP_036683692.1">
    <property type="nucleotide sequence ID" value="NZ_JNVM01000012.1"/>
</dbReference>
<dbReference type="Proteomes" id="UP000028123">
    <property type="component" value="Unassembled WGS sequence"/>
</dbReference>
<reference evidence="8 9" key="1">
    <citation type="submission" date="2014-06" db="EMBL/GenBank/DDBJ databases">
        <title>Draft genome sequence of Paenibacillus sp. MSt1.</title>
        <authorList>
            <person name="Aw Y.K."/>
            <person name="Ong K.S."/>
            <person name="Gan H.M."/>
            <person name="Lee S.M."/>
        </authorList>
    </citation>
    <scope>NUCLEOTIDE SEQUENCE [LARGE SCALE GENOMIC DNA]</scope>
    <source>
        <strain evidence="8 9">MSt1</strain>
    </source>
</reference>
<dbReference type="Pfam" id="PF01497">
    <property type="entry name" value="Peripla_BP_2"/>
    <property type="match status" value="1"/>
</dbReference>